<keyword evidence="3 6" id="KW-0812">Transmembrane</keyword>
<evidence type="ECO:0000256" key="1">
    <source>
        <dbReference type="ARBA" id="ARBA00004651"/>
    </source>
</evidence>
<dbReference type="AlphaFoldDB" id="A0A4R6Y7Q7"/>
<dbReference type="RefSeq" id="WP_133620088.1">
    <property type="nucleotide sequence ID" value="NZ_SNZE01000010.1"/>
</dbReference>
<proteinExistence type="predicted"/>
<dbReference type="Pfam" id="PF02653">
    <property type="entry name" value="BPD_transp_2"/>
    <property type="match status" value="1"/>
</dbReference>
<evidence type="ECO:0000313" key="7">
    <source>
        <dbReference type="EMBL" id="TDR31381.1"/>
    </source>
</evidence>
<evidence type="ECO:0000256" key="3">
    <source>
        <dbReference type="ARBA" id="ARBA00022692"/>
    </source>
</evidence>
<feature type="transmembrane region" description="Helical" evidence="6">
    <location>
        <begin position="116"/>
        <end position="138"/>
    </location>
</feature>
<dbReference type="GO" id="GO:0005886">
    <property type="term" value="C:plasma membrane"/>
    <property type="evidence" value="ECO:0007669"/>
    <property type="project" value="UniProtKB-SubCell"/>
</dbReference>
<reference evidence="7 8" key="1">
    <citation type="submission" date="2019-03" db="EMBL/GenBank/DDBJ databases">
        <title>Genomic Encyclopedia of Type Strains, Phase IV (KMG-IV): sequencing the most valuable type-strain genomes for metagenomic binning, comparative biology and taxonomic classification.</title>
        <authorList>
            <person name="Goeker M."/>
        </authorList>
    </citation>
    <scope>NUCLEOTIDE SEQUENCE [LARGE SCALE GENOMIC DNA]</scope>
    <source>
        <strain evidence="7 8">DSM 102852</strain>
    </source>
</reference>
<dbReference type="OrthoDB" id="9809785at2"/>
<feature type="transmembrane region" description="Helical" evidence="6">
    <location>
        <begin position="90"/>
        <end position="110"/>
    </location>
</feature>
<keyword evidence="4 6" id="KW-1133">Transmembrane helix</keyword>
<keyword evidence="8" id="KW-1185">Reference proteome</keyword>
<dbReference type="PANTHER" id="PTHR47089">
    <property type="entry name" value="ABC TRANSPORTER, PERMEASE PROTEIN"/>
    <property type="match status" value="1"/>
</dbReference>
<dbReference type="CDD" id="cd06580">
    <property type="entry name" value="TM_PBP1_transp_TpRbsC_like"/>
    <property type="match status" value="1"/>
</dbReference>
<feature type="transmembrane region" description="Helical" evidence="6">
    <location>
        <begin position="261"/>
        <end position="282"/>
    </location>
</feature>
<feature type="transmembrane region" description="Helical" evidence="6">
    <location>
        <begin position="294"/>
        <end position="323"/>
    </location>
</feature>
<dbReference type="GO" id="GO:0022857">
    <property type="term" value="F:transmembrane transporter activity"/>
    <property type="evidence" value="ECO:0007669"/>
    <property type="project" value="InterPro"/>
</dbReference>
<dbReference type="EMBL" id="SNZE01000010">
    <property type="protein sequence ID" value="TDR31381.1"/>
    <property type="molecule type" value="Genomic_DNA"/>
</dbReference>
<evidence type="ECO:0000256" key="5">
    <source>
        <dbReference type="ARBA" id="ARBA00023136"/>
    </source>
</evidence>
<feature type="transmembrane region" description="Helical" evidence="6">
    <location>
        <begin position="213"/>
        <end position="231"/>
    </location>
</feature>
<dbReference type="InterPro" id="IPR001851">
    <property type="entry name" value="ABC_transp_permease"/>
</dbReference>
<dbReference type="Proteomes" id="UP000294480">
    <property type="component" value="Unassembled WGS sequence"/>
</dbReference>
<keyword evidence="5 6" id="KW-0472">Membrane</keyword>
<evidence type="ECO:0000313" key="8">
    <source>
        <dbReference type="Proteomes" id="UP000294480"/>
    </source>
</evidence>
<dbReference type="PANTHER" id="PTHR47089:SF1">
    <property type="entry name" value="GUANOSINE ABC TRANSPORTER PERMEASE PROTEIN NUPP"/>
    <property type="match status" value="1"/>
</dbReference>
<evidence type="ECO:0000256" key="2">
    <source>
        <dbReference type="ARBA" id="ARBA00022475"/>
    </source>
</evidence>
<feature type="transmembrane region" description="Helical" evidence="6">
    <location>
        <begin position="343"/>
        <end position="364"/>
    </location>
</feature>
<organism evidence="7 8">
    <name type="scientific">Hydromonas duriensis</name>
    <dbReference type="NCBI Taxonomy" id="1527608"/>
    <lineage>
        <taxon>Bacteria</taxon>
        <taxon>Pseudomonadati</taxon>
        <taxon>Pseudomonadota</taxon>
        <taxon>Betaproteobacteria</taxon>
        <taxon>Burkholderiales</taxon>
        <taxon>Burkholderiaceae</taxon>
        <taxon>Hydromonas</taxon>
    </lineage>
</organism>
<name>A0A4R6Y7Q7_9BURK</name>
<protein>
    <submittedName>
        <fullName evidence="7">Nucleoside ABC transporter membrane protein</fullName>
    </submittedName>
</protein>
<evidence type="ECO:0000256" key="4">
    <source>
        <dbReference type="ARBA" id="ARBA00022989"/>
    </source>
</evidence>
<keyword evidence="2" id="KW-1003">Cell membrane</keyword>
<sequence>MALSFKLIPREAPSLKMQVLVPILVTVLTLLSGLAVFVAIGVDVSDAFKAYFIEPLSTINGVSEWLLKALPLCLIALGLAVAYRANVWNIGAEGQLVMGGIFATATMVLLQNSVHSGWLAVLMVLAGALGGMWWASLAAWMRTRFNANEILTTLMLVYVAQNILQYLLVGSAASTALLQDPNGAGFPQSATFPLEATLPLLGSSIALFEGTRLNVGVVLIVLAVPLFWLLIHKSFVGYQMRVVGLAPAAANYAGFSSSRLIWLAMLVSGAMAGLAGALELVGPVGQLQDSWRPGYGFTAIIVAFLGRLNPIGIVVAALLMALLMLGGEALQLAMSLPKSVSSLFQGLLLIFLLGADVLVNYRIVKQKS</sequence>
<feature type="transmembrane region" description="Helical" evidence="6">
    <location>
        <begin position="20"/>
        <end position="42"/>
    </location>
</feature>
<comment type="caution">
    <text evidence="7">The sequence shown here is derived from an EMBL/GenBank/DDBJ whole genome shotgun (WGS) entry which is preliminary data.</text>
</comment>
<feature type="transmembrane region" description="Helical" evidence="6">
    <location>
        <begin position="150"/>
        <end position="168"/>
    </location>
</feature>
<comment type="subcellular location">
    <subcellularLocation>
        <location evidence="1">Cell membrane</location>
        <topology evidence="1">Multi-pass membrane protein</topology>
    </subcellularLocation>
</comment>
<evidence type="ECO:0000256" key="6">
    <source>
        <dbReference type="SAM" id="Phobius"/>
    </source>
</evidence>
<feature type="transmembrane region" description="Helical" evidence="6">
    <location>
        <begin position="65"/>
        <end position="83"/>
    </location>
</feature>
<gene>
    <name evidence="7" type="ORF">DFR44_11029</name>
</gene>
<accession>A0A4R6Y7Q7</accession>